<feature type="non-terminal residue" evidence="1">
    <location>
        <position position="46"/>
    </location>
</feature>
<dbReference type="EMBL" id="CAJVPZ010065143">
    <property type="protein sequence ID" value="CAG8794984.1"/>
    <property type="molecule type" value="Genomic_DNA"/>
</dbReference>
<protein>
    <submittedName>
        <fullName evidence="1">8443_t:CDS:1</fullName>
    </submittedName>
</protein>
<reference evidence="1" key="1">
    <citation type="submission" date="2021-06" db="EMBL/GenBank/DDBJ databases">
        <authorList>
            <person name="Kallberg Y."/>
            <person name="Tangrot J."/>
            <person name="Rosling A."/>
        </authorList>
    </citation>
    <scope>NUCLEOTIDE SEQUENCE</scope>
    <source>
        <strain evidence="1">IN212</strain>
    </source>
</reference>
<comment type="caution">
    <text evidence="1">The sequence shown here is derived from an EMBL/GenBank/DDBJ whole genome shotgun (WGS) entry which is preliminary data.</text>
</comment>
<dbReference type="AlphaFoldDB" id="A0A9N9JTJ3"/>
<evidence type="ECO:0000313" key="2">
    <source>
        <dbReference type="Proteomes" id="UP000789396"/>
    </source>
</evidence>
<sequence>MSNFEEERNKLYEKLQEVPEKFSITTDIWTTDDKSFMAITLHYLDS</sequence>
<evidence type="ECO:0000313" key="1">
    <source>
        <dbReference type="EMBL" id="CAG8794984.1"/>
    </source>
</evidence>
<keyword evidence="2" id="KW-1185">Reference proteome</keyword>
<gene>
    <name evidence="1" type="ORF">RFULGI_LOCUS17131</name>
</gene>
<proteinExistence type="predicted"/>
<dbReference type="Proteomes" id="UP000789396">
    <property type="component" value="Unassembled WGS sequence"/>
</dbReference>
<accession>A0A9N9JTJ3</accession>
<name>A0A9N9JTJ3_9GLOM</name>
<dbReference type="OrthoDB" id="8195018at2759"/>
<organism evidence="1 2">
    <name type="scientific">Racocetra fulgida</name>
    <dbReference type="NCBI Taxonomy" id="60492"/>
    <lineage>
        <taxon>Eukaryota</taxon>
        <taxon>Fungi</taxon>
        <taxon>Fungi incertae sedis</taxon>
        <taxon>Mucoromycota</taxon>
        <taxon>Glomeromycotina</taxon>
        <taxon>Glomeromycetes</taxon>
        <taxon>Diversisporales</taxon>
        <taxon>Gigasporaceae</taxon>
        <taxon>Racocetra</taxon>
    </lineage>
</organism>